<sequence length="187" mass="20049">MPLTLCVPLTMLVDPSTQLVASSQFLHSNDSPPVGYVRADGSARQPPTLPPARAVIASRLSTRLSTCPRLCHDSSRLPPTGHVQLNATDKPTNLPSTTRMCIASPTIETTVQPNGLRGDVCAASSDKHRCTSFAALPPDKSDMPFLDPTSFKFRVVFAQPQAYDAYFQPRPSLFAGDGGPEGSERIA</sequence>
<proteinExistence type="predicted"/>
<dbReference type="Proteomes" id="UP001221142">
    <property type="component" value="Unassembled WGS sequence"/>
</dbReference>
<reference evidence="1" key="1">
    <citation type="submission" date="2023-03" db="EMBL/GenBank/DDBJ databases">
        <title>Massive genome expansion in bonnet fungi (Mycena s.s.) driven by repeated elements and novel gene families across ecological guilds.</title>
        <authorList>
            <consortium name="Lawrence Berkeley National Laboratory"/>
            <person name="Harder C.B."/>
            <person name="Miyauchi S."/>
            <person name="Viragh M."/>
            <person name="Kuo A."/>
            <person name="Thoen E."/>
            <person name="Andreopoulos B."/>
            <person name="Lu D."/>
            <person name="Skrede I."/>
            <person name="Drula E."/>
            <person name="Henrissat B."/>
            <person name="Morin E."/>
            <person name="Kohler A."/>
            <person name="Barry K."/>
            <person name="LaButti K."/>
            <person name="Morin E."/>
            <person name="Salamov A."/>
            <person name="Lipzen A."/>
            <person name="Mereny Z."/>
            <person name="Hegedus B."/>
            <person name="Baldrian P."/>
            <person name="Stursova M."/>
            <person name="Weitz H."/>
            <person name="Taylor A."/>
            <person name="Grigoriev I.V."/>
            <person name="Nagy L.G."/>
            <person name="Martin F."/>
            <person name="Kauserud H."/>
        </authorList>
    </citation>
    <scope>NUCLEOTIDE SEQUENCE</scope>
    <source>
        <strain evidence="1">9284</strain>
    </source>
</reference>
<comment type="caution">
    <text evidence="1">The sequence shown here is derived from an EMBL/GenBank/DDBJ whole genome shotgun (WGS) entry which is preliminary data.</text>
</comment>
<keyword evidence="2" id="KW-1185">Reference proteome</keyword>
<protein>
    <submittedName>
        <fullName evidence="1">Uncharacterized protein</fullName>
    </submittedName>
</protein>
<dbReference type="AlphaFoldDB" id="A0AAD7FIY3"/>
<accession>A0AAD7FIY3</accession>
<dbReference type="EMBL" id="JARKIF010000011">
    <property type="protein sequence ID" value="KAJ7626959.1"/>
    <property type="molecule type" value="Genomic_DNA"/>
</dbReference>
<organism evidence="1 2">
    <name type="scientific">Roridomyces roridus</name>
    <dbReference type="NCBI Taxonomy" id="1738132"/>
    <lineage>
        <taxon>Eukaryota</taxon>
        <taxon>Fungi</taxon>
        <taxon>Dikarya</taxon>
        <taxon>Basidiomycota</taxon>
        <taxon>Agaricomycotina</taxon>
        <taxon>Agaricomycetes</taxon>
        <taxon>Agaricomycetidae</taxon>
        <taxon>Agaricales</taxon>
        <taxon>Marasmiineae</taxon>
        <taxon>Mycenaceae</taxon>
        <taxon>Roridomyces</taxon>
    </lineage>
</organism>
<evidence type="ECO:0000313" key="2">
    <source>
        <dbReference type="Proteomes" id="UP001221142"/>
    </source>
</evidence>
<gene>
    <name evidence="1" type="ORF">FB45DRAFT_920392</name>
</gene>
<name>A0AAD7FIY3_9AGAR</name>
<evidence type="ECO:0000313" key="1">
    <source>
        <dbReference type="EMBL" id="KAJ7626959.1"/>
    </source>
</evidence>